<evidence type="ECO:0000313" key="2">
    <source>
        <dbReference type="EMBL" id="GAA3190409.1"/>
    </source>
</evidence>
<evidence type="ECO:0000313" key="3">
    <source>
        <dbReference type="Proteomes" id="UP001501866"/>
    </source>
</evidence>
<accession>A0ABP6PUN4</accession>
<feature type="region of interest" description="Disordered" evidence="1">
    <location>
        <begin position="1"/>
        <end position="100"/>
    </location>
</feature>
<evidence type="ECO:0000256" key="1">
    <source>
        <dbReference type="SAM" id="MobiDB-lite"/>
    </source>
</evidence>
<name>A0ABP6PUN4_9ACTN</name>
<proteinExistence type="predicted"/>
<comment type="caution">
    <text evidence="2">The sequence shown here is derived from an EMBL/GenBank/DDBJ whole genome shotgun (WGS) entry which is preliminary data.</text>
</comment>
<dbReference type="Proteomes" id="UP001501866">
    <property type="component" value="Unassembled WGS sequence"/>
</dbReference>
<keyword evidence="3" id="KW-1185">Reference proteome</keyword>
<sequence>MLAGDGAEVRARTDEVGRSRRGGDGAGVSARSDWRVRALHPSIDPFRAGPRTDTPDPSPTHRPPVGATRALTHPQLRRRRHTAAHPAITPPEAPAPATRS</sequence>
<gene>
    <name evidence="2" type="ORF">GCM10010451_45210</name>
</gene>
<feature type="compositionally biased region" description="Basic and acidic residues" evidence="1">
    <location>
        <begin position="7"/>
        <end position="23"/>
    </location>
</feature>
<dbReference type="EMBL" id="BAAAUH010000037">
    <property type="protein sequence ID" value="GAA3190409.1"/>
    <property type="molecule type" value="Genomic_DNA"/>
</dbReference>
<protein>
    <submittedName>
        <fullName evidence="2">Uncharacterized protein</fullName>
    </submittedName>
</protein>
<reference evidence="3" key="1">
    <citation type="journal article" date="2019" name="Int. J. Syst. Evol. Microbiol.">
        <title>The Global Catalogue of Microorganisms (GCM) 10K type strain sequencing project: providing services to taxonomists for standard genome sequencing and annotation.</title>
        <authorList>
            <consortium name="The Broad Institute Genomics Platform"/>
            <consortium name="The Broad Institute Genome Sequencing Center for Infectious Disease"/>
            <person name="Wu L."/>
            <person name="Ma J."/>
        </authorList>
    </citation>
    <scope>NUCLEOTIDE SEQUENCE [LARGE SCALE GENOMIC DNA]</scope>
    <source>
        <strain evidence="3">JCM 9095</strain>
    </source>
</reference>
<organism evidence="2 3">
    <name type="scientific">Streptomyces virens</name>
    <dbReference type="NCBI Taxonomy" id="285572"/>
    <lineage>
        <taxon>Bacteria</taxon>
        <taxon>Bacillati</taxon>
        <taxon>Actinomycetota</taxon>
        <taxon>Actinomycetes</taxon>
        <taxon>Kitasatosporales</taxon>
        <taxon>Streptomycetaceae</taxon>
        <taxon>Streptomyces</taxon>
    </lineage>
</organism>